<sequence>MAPQNPLEIQELLDHCIGFLAGSTSALLACALVARSWAHTSQSHLFRSPSDTNPKFPRRGKLILGFHNALCTSSHLVREVLELSLEVGQLGSDTVDAICSIGFTHLVNLTLTMPWEEHLLPGSALERLVNLPTLRRFSFTANLALSKCTPLWRHCSRTIRHLEFEFYEPTALPWEENLAATPFPFHLESLRIYVYGQNPHEVLELFDFSQSKAVSLDVGLYIPWESISLSQSRIRILDLDVVEESDPLDLSQYSELQYLRLHFNDVMPPMVLPTLDSLRRCKNLSELVLSGPYHTLVEEQCLQIDAVLSSLPSPPLAAVEIEQRDGFDSSICAHFPTLLSQDTSGKIEFRTVRGSSALATSRWRDVISRL</sequence>
<dbReference type="SUPFAM" id="SSF52047">
    <property type="entry name" value="RNI-like"/>
    <property type="match status" value="1"/>
</dbReference>
<dbReference type="Proteomes" id="UP001362999">
    <property type="component" value="Unassembled WGS sequence"/>
</dbReference>
<accession>A0AAV9ZB85</accession>
<gene>
    <name evidence="1" type="ORF">R3P38DRAFT_518245</name>
</gene>
<dbReference type="Gene3D" id="3.80.10.10">
    <property type="entry name" value="Ribonuclease Inhibitor"/>
    <property type="match status" value="1"/>
</dbReference>
<protein>
    <submittedName>
        <fullName evidence="1">Uncharacterized protein</fullName>
    </submittedName>
</protein>
<dbReference type="EMBL" id="JAWWNJ010000167">
    <property type="protein sequence ID" value="KAK6977568.1"/>
    <property type="molecule type" value="Genomic_DNA"/>
</dbReference>
<dbReference type="AlphaFoldDB" id="A0AAV9ZB85"/>
<evidence type="ECO:0000313" key="1">
    <source>
        <dbReference type="EMBL" id="KAK6977568.1"/>
    </source>
</evidence>
<reference evidence="1 2" key="1">
    <citation type="journal article" date="2024" name="J Genomics">
        <title>Draft genome sequencing and assembly of Favolaschia claudopus CIRM-BRFM 2984 isolated from oak limbs.</title>
        <authorList>
            <person name="Navarro D."/>
            <person name="Drula E."/>
            <person name="Chaduli D."/>
            <person name="Cazenave R."/>
            <person name="Ahrendt S."/>
            <person name="Wang J."/>
            <person name="Lipzen A."/>
            <person name="Daum C."/>
            <person name="Barry K."/>
            <person name="Grigoriev I.V."/>
            <person name="Favel A."/>
            <person name="Rosso M.N."/>
            <person name="Martin F."/>
        </authorList>
    </citation>
    <scope>NUCLEOTIDE SEQUENCE [LARGE SCALE GENOMIC DNA]</scope>
    <source>
        <strain evidence="1 2">CIRM-BRFM 2984</strain>
    </source>
</reference>
<name>A0AAV9ZB85_9AGAR</name>
<organism evidence="1 2">
    <name type="scientific">Favolaschia claudopus</name>
    <dbReference type="NCBI Taxonomy" id="2862362"/>
    <lineage>
        <taxon>Eukaryota</taxon>
        <taxon>Fungi</taxon>
        <taxon>Dikarya</taxon>
        <taxon>Basidiomycota</taxon>
        <taxon>Agaricomycotina</taxon>
        <taxon>Agaricomycetes</taxon>
        <taxon>Agaricomycetidae</taxon>
        <taxon>Agaricales</taxon>
        <taxon>Marasmiineae</taxon>
        <taxon>Mycenaceae</taxon>
        <taxon>Favolaschia</taxon>
    </lineage>
</organism>
<dbReference type="InterPro" id="IPR032675">
    <property type="entry name" value="LRR_dom_sf"/>
</dbReference>
<evidence type="ECO:0000313" key="2">
    <source>
        <dbReference type="Proteomes" id="UP001362999"/>
    </source>
</evidence>
<keyword evidence="2" id="KW-1185">Reference proteome</keyword>
<comment type="caution">
    <text evidence="1">The sequence shown here is derived from an EMBL/GenBank/DDBJ whole genome shotgun (WGS) entry which is preliminary data.</text>
</comment>
<proteinExistence type="predicted"/>